<dbReference type="InterPro" id="IPR001123">
    <property type="entry name" value="LeuE-type"/>
</dbReference>
<evidence type="ECO:0000256" key="4">
    <source>
        <dbReference type="ARBA" id="ARBA00022989"/>
    </source>
</evidence>
<dbReference type="AlphaFoldDB" id="A0A3S8UCC5"/>
<dbReference type="Pfam" id="PF01810">
    <property type="entry name" value="LysE"/>
    <property type="match status" value="1"/>
</dbReference>
<keyword evidence="3 6" id="KW-0812">Transmembrane</keyword>
<name>A0A3S8UCC5_9RHOB</name>
<dbReference type="GO" id="GO:0005886">
    <property type="term" value="C:plasma membrane"/>
    <property type="evidence" value="ECO:0007669"/>
    <property type="project" value="UniProtKB-SubCell"/>
</dbReference>
<dbReference type="GO" id="GO:0015171">
    <property type="term" value="F:amino acid transmembrane transporter activity"/>
    <property type="evidence" value="ECO:0007669"/>
    <property type="project" value="TreeGrafter"/>
</dbReference>
<dbReference type="Proteomes" id="UP000282002">
    <property type="component" value="Chromosome"/>
</dbReference>
<proteinExistence type="predicted"/>
<evidence type="ECO:0000313" key="7">
    <source>
        <dbReference type="EMBL" id="AZL61277.1"/>
    </source>
</evidence>
<feature type="transmembrane region" description="Helical" evidence="6">
    <location>
        <begin position="31"/>
        <end position="50"/>
    </location>
</feature>
<evidence type="ECO:0000256" key="1">
    <source>
        <dbReference type="ARBA" id="ARBA00004651"/>
    </source>
</evidence>
<sequence length="198" mass="21001">MIFVGLVVFAAISPGPAVIMSARTGLTEGMRTGFLLSLGIGAGAVVWASAAMFGLNLVFAVAPALLWALKIGGAAYLLWMAWQLWQGATSPIATGEGRSVPRSGLMAFRLGLFTQLANPKPAVMFSAIFLGTVPQGTPLWIYLALLAVIFAAETLWNTLVARIFSLDRTRTRYISLKTIIDRSFGGLLALLGIKIAAT</sequence>
<evidence type="ECO:0000256" key="2">
    <source>
        <dbReference type="ARBA" id="ARBA00022475"/>
    </source>
</evidence>
<protein>
    <submittedName>
        <fullName evidence="7">LysE family translocator</fullName>
    </submittedName>
</protein>
<evidence type="ECO:0000313" key="8">
    <source>
        <dbReference type="Proteomes" id="UP000282002"/>
    </source>
</evidence>
<organism evidence="7 8">
    <name type="scientific">Tabrizicola piscis</name>
    <dbReference type="NCBI Taxonomy" id="2494374"/>
    <lineage>
        <taxon>Bacteria</taxon>
        <taxon>Pseudomonadati</taxon>
        <taxon>Pseudomonadota</taxon>
        <taxon>Alphaproteobacteria</taxon>
        <taxon>Rhodobacterales</taxon>
        <taxon>Paracoccaceae</taxon>
        <taxon>Tabrizicola</taxon>
    </lineage>
</organism>
<keyword evidence="8" id="KW-1185">Reference proteome</keyword>
<keyword evidence="4 6" id="KW-1133">Transmembrane helix</keyword>
<accession>A0A3S8UCC5</accession>
<gene>
    <name evidence="7" type="ORF">EI545_18525</name>
</gene>
<comment type="subcellular location">
    <subcellularLocation>
        <location evidence="1">Cell membrane</location>
        <topology evidence="1">Multi-pass membrane protein</topology>
    </subcellularLocation>
</comment>
<evidence type="ECO:0000256" key="5">
    <source>
        <dbReference type="ARBA" id="ARBA00023136"/>
    </source>
</evidence>
<keyword evidence="2" id="KW-1003">Cell membrane</keyword>
<feature type="transmembrane region" description="Helical" evidence="6">
    <location>
        <begin position="57"/>
        <end position="79"/>
    </location>
</feature>
<evidence type="ECO:0000256" key="6">
    <source>
        <dbReference type="SAM" id="Phobius"/>
    </source>
</evidence>
<dbReference type="KEGG" id="taw:EI545_18525"/>
<dbReference type="EMBL" id="CP034328">
    <property type="protein sequence ID" value="AZL61277.1"/>
    <property type="molecule type" value="Genomic_DNA"/>
</dbReference>
<keyword evidence="5 6" id="KW-0472">Membrane</keyword>
<reference evidence="7 8" key="1">
    <citation type="submission" date="2018-12" db="EMBL/GenBank/DDBJ databases">
        <title>Complete genome sequencing of Tabrizicola sp. K13M18.</title>
        <authorList>
            <person name="Bae J.-W."/>
        </authorList>
    </citation>
    <scope>NUCLEOTIDE SEQUENCE [LARGE SCALE GENOMIC DNA]</scope>
    <source>
        <strain evidence="7 8">K13M18</strain>
    </source>
</reference>
<feature type="transmembrane region" description="Helical" evidence="6">
    <location>
        <begin position="139"/>
        <end position="159"/>
    </location>
</feature>
<dbReference type="PANTHER" id="PTHR30086">
    <property type="entry name" value="ARGININE EXPORTER PROTEIN ARGO"/>
    <property type="match status" value="1"/>
</dbReference>
<dbReference type="PANTHER" id="PTHR30086:SF21">
    <property type="entry name" value="TRANSPORT PROTEIN"/>
    <property type="match status" value="1"/>
</dbReference>
<dbReference type="OrthoDB" id="9804822at2"/>
<evidence type="ECO:0000256" key="3">
    <source>
        <dbReference type="ARBA" id="ARBA00022692"/>
    </source>
</evidence>